<gene>
    <name evidence="2" type="ORF">JZ751_009949</name>
</gene>
<proteinExistence type="predicted"/>
<accession>A0A8T2P721</accession>
<dbReference type="EMBL" id="JAFBMS010000018">
    <property type="protein sequence ID" value="KAG9345402.1"/>
    <property type="molecule type" value="Genomic_DNA"/>
</dbReference>
<dbReference type="AlphaFoldDB" id="A0A8T2P721"/>
<comment type="caution">
    <text evidence="2">The sequence shown here is derived from an EMBL/GenBank/DDBJ whole genome shotgun (WGS) entry which is preliminary data.</text>
</comment>
<keyword evidence="3" id="KW-1185">Reference proteome</keyword>
<feature type="compositionally biased region" description="Basic and acidic residues" evidence="1">
    <location>
        <begin position="44"/>
        <end position="56"/>
    </location>
</feature>
<evidence type="ECO:0000313" key="3">
    <source>
        <dbReference type="Proteomes" id="UP000824540"/>
    </source>
</evidence>
<sequence>MADIEGDEIRSAAPSLLHTSRYRRPNSDHGDVRPSTVPSYQEGQRTELVSRRGTEY</sequence>
<evidence type="ECO:0000313" key="2">
    <source>
        <dbReference type="EMBL" id="KAG9345402.1"/>
    </source>
</evidence>
<feature type="region of interest" description="Disordered" evidence="1">
    <location>
        <begin position="1"/>
        <end position="56"/>
    </location>
</feature>
<protein>
    <submittedName>
        <fullName evidence="2">Uncharacterized protein</fullName>
    </submittedName>
</protein>
<evidence type="ECO:0000256" key="1">
    <source>
        <dbReference type="SAM" id="MobiDB-lite"/>
    </source>
</evidence>
<dbReference type="Proteomes" id="UP000824540">
    <property type="component" value="Unassembled WGS sequence"/>
</dbReference>
<reference evidence="2" key="1">
    <citation type="thesis" date="2021" institute="BYU ScholarsArchive" country="Provo, UT, USA">
        <title>Applications of and Algorithms for Genome Assembly and Genomic Analyses with an Emphasis on Marine Teleosts.</title>
        <authorList>
            <person name="Pickett B.D."/>
        </authorList>
    </citation>
    <scope>NUCLEOTIDE SEQUENCE</scope>
    <source>
        <strain evidence="2">HI-2016</strain>
    </source>
</reference>
<organism evidence="2 3">
    <name type="scientific">Albula glossodonta</name>
    <name type="common">roundjaw bonefish</name>
    <dbReference type="NCBI Taxonomy" id="121402"/>
    <lineage>
        <taxon>Eukaryota</taxon>
        <taxon>Metazoa</taxon>
        <taxon>Chordata</taxon>
        <taxon>Craniata</taxon>
        <taxon>Vertebrata</taxon>
        <taxon>Euteleostomi</taxon>
        <taxon>Actinopterygii</taxon>
        <taxon>Neopterygii</taxon>
        <taxon>Teleostei</taxon>
        <taxon>Albuliformes</taxon>
        <taxon>Albulidae</taxon>
        <taxon>Albula</taxon>
    </lineage>
</organism>
<name>A0A8T2P721_9TELE</name>